<name>A0ACC0VXA2_9STRA</name>
<sequence length="437" mass="46296">MTSSKTDLLFLNFNQEASCISVGTRQGFAIYNCEPFGKCFQEDIGGIGIAEMLYCTSLVALVGAGDQPAFSPRRLRVWNTKTSAAICDLNFVTAVLAVRMNRQRLVAVLKRKIYIFDISTMKILETLDTSPNPKALCVLSPHDNGHLAFPSGALPGEIVLYDAINLSVLNAFQAHRTAPVAMAFNPHGTLLATASESGTLIRVFAVPSGKKIAAFRRGSYGAHVYCLAFNESSTILCASSDTGTIHFFSLTGAESSATGSFGHFTPITSTLAVAGSTFGSSVFGSVGGTPSSSTSTMIGTSPSSTSMHAASVNGAPTMRPTRINSSPTASNLDEVAGAMSAYLPSSISGIAEGTRDFAYARLRSNGVPNQCAIHGPRDTKNPFVHLYVATADGYFYEYSLNLALGGKCKLERVRLGPYNIHKLCGFTLSARTGKRPS</sequence>
<reference evidence="1 2" key="1">
    <citation type="journal article" date="2022" name="bioRxiv">
        <title>The genome of the oomycete Peronosclerospora sorghi, a cosmopolitan pathogen of maize and sorghum, is inflated with dispersed pseudogenes.</title>
        <authorList>
            <person name="Fletcher K."/>
            <person name="Martin F."/>
            <person name="Isakeit T."/>
            <person name="Cavanaugh K."/>
            <person name="Magill C."/>
            <person name="Michelmore R."/>
        </authorList>
    </citation>
    <scope>NUCLEOTIDE SEQUENCE [LARGE SCALE GENOMIC DNA]</scope>
    <source>
        <strain evidence="1">P6</strain>
    </source>
</reference>
<comment type="caution">
    <text evidence="1">The sequence shown here is derived from an EMBL/GenBank/DDBJ whole genome shotgun (WGS) entry which is preliminary data.</text>
</comment>
<dbReference type="Proteomes" id="UP001163321">
    <property type="component" value="Chromosome 5"/>
</dbReference>
<organism evidence="1 2">
    <name type="scientific">Peronosclerospora sorghi</name>
    <dbReference type="NCBI Taxonomy" id="230839"/>
    <lineage>
        <taxon>Eukaryota</taxon>
        <taxon>Sar</taxon>
        <taxon>Stramenopiles</taxon>
        <taxon>Oomycota</taxon>
        <taxon>Peronosporomycetes</taxon>
        <taxon>Peronosporales</taxon>
        <taxon>Peronosporaceae</taxon>
        <taxon>Peronosclerospora</taxon>
    </lineage>
</organism>
<evidence type="ECO:0000313" key="1">
    <source>
        <dbReference type="EMBL" id="KAI9911122.1"/>
    </source>
</evidence>
<proteinExistence type="predicted"/>
<gene>
    <name evidence="1" type="ORF">PsorP6_009145</name>
</gene>
<accession>A0ACC0VXA2</accession>
<keyword evidence="2" id="KW-1185">Reference proteome</keyword>
<dbReference type="EMBL" id="CM047584">
    <property type="protein sequence ID" value="KAI9911122.1"/>
    <property type="molecule type" value="Genomic_DNA"/>
</dbReference>
<protein>
    <submittedName>
        <fullName evidence="1">Uncharacterized protein</fullName>
    </submittedName>
</protein>
<evidence type="ECO:0000313" key="2">
    <source>
        <dbReference type="Proteomes" id="UP001163321"/>
    </source>
</evidence>